<evidence type="ECO:0000313" key="2">
    <source>
        <dbReference type="EMBL" id="KGB77122.1"/>
    </source>
</evidence>
<dbReference type="Proteomes" id="UP000029445">
    <property type="component" value="Chromosome 1"/>
</dbReference>
<proteinExistence type="predicted"/>
<protein>
    <submittedName>
        <fullName evidence="2">Uncharacterized protein</fullName>
    </submittedName>
</protein>
<keyword evidence="3" id="KW-1185">Reference proteome</keyword>
<dbReference type="HOGENOM" id="CLU_1695382_0_0_1"/>
<dbReference type="EMBL" id="CP025759">
    <property type="protein sequence ID" value="KGB77122.1"/>
    <property type="molecule type" value="Genomic_DNA"/>
</dbReference>
<dbReference type="KEGG" id="cdeu:CNBG_2960"/>
<dbReference type="GeneID" id="88179277"/>
<feature type="compositionally biased region" description="Polar residues" evidence="1">
    <location>
        <begin position="154"/>
        <end position="165"/>
    </location>
</feature>
<sequence length="165" mass="19240">MLIAAFKKKAMRELEEQIILQQEERLNHRLLERGTQYRHQGRMRNSTNRGRETMMTVFQQVKERLVDKEEVRLDEREEKLDELRERPISKGNRTEAVLEEPKANTPIPTHRPKKAPSNEIHCPMGPTLTKEAKAKALAKATATATRKAEYPRPSSHTHLNTQFQH</sequence>
<dbReference type="RefSeq" id="XP_062882958.1">
    <property type="nucleotide sequence ID" value="XM_063027003.1"/>
</dbReference>
<name>A0A095C9L2_CRYD2</name>
<feature type="region of interest" description="Disordered" evidence="1">
    <location>
        <begin position="84"/>
        <end position="165"/>
    </location>
</feature>
<dbReference type="VEuPathDB" id="FungiDB:CNBG_2960"/>
<accession>A0A095C9L2</accession>
<reference evidence="2 3" key="1">
    <citation type="journal article" date="2011" name="MBio">
        <title>Genome variation in Cryptococcus gattii, an emerging pathogen of immunocompetent hosts.</title>
        <authorList>
            <person name="D'Souza C.A."/>
            <person name="Kronstad J.W."/>
            <person name="Taylor G."/>
            <person name="Warren R."/>
            <person name="Yuen M."/>
            <person name="Hu G."/>
            <person name="Jung W.H."/>
            <person name="Sham A."/>
            <person name="Kidd S.E."/>
            <person name="Tangen K."/>
            <person name="Lee N."/>
            <person name="Zeilmaker T."/>
            <person name="Sawkins J."/>
            <person name="McVicker G."/>
            <person name="Shah S."/>
            <person name="Gnerre S."/>
            <person name="Griggs A."/>
            <person name="Zeng Q."/>
            <person name="Bartlett K."/>
            <person name="Li W."/>
            <person name="Wang X."/>
            <person name="Heitman J."/>
            <person name="Stajich J.E."/>
            <person name="Fraser J.A."/>
            <person name="Meyer W."/>
            <person name="Carter D."/>
            <person name="Schein J."/>
            <person name="Krzywinski M."/>
            <person name="Kwon-Chung K.J."/>
            <person name="Varma A."/>
            <person name="Wang J."/>
            <person name="Brunham R."/>
            <person name="Fyfe M."/>
            <person name="Ouellette B.F."/>
            <person name="Siddiqui A."/>
            <person name="Marra M."/>
            <person name="Jones S."/>
            <person name="Holt R."/>
            <person name="Birren B.W."/>
            <person name="Galagan J.E."/>
            <person name="Cuomo C.A."/>
        </authorList>
    </citation>
    <scope>NUCLEOTIDE SEQUENCE [LARGE SCALE GENOMIC DNA]</scope>
    <source>
        <strain evidence="2 3">R265</strain>
    </source>
</reference>
<evidence type="ECO:0000256" key="1">
    <source>
        <dbReference type="SAM" id="MobiDB-lite"/>
    </source>
</evidence>
<feature type="compositionally biased region" description="Low complexity" evidence="1">
    <location>
        <begin position="135"/>
        <end position="145"/>
    </location>
</feature>
<evidence type="ECO:0000313" key="3">
    <source>
        <dbReference type="Proteomes" id="UP000029445"/>
    </source>
</evidence>
<gene>
    <name evidence="2" type="ORF">CNBG_2960</name>
</gene>
<dbReference type="AlphaFoldDB" id="A0A095C9L2"/>
<reference evidence="2 3" key="2">
    <citation type="journal article" date="2018" name="Proc. Natl. Acad. Sci.">
        <title>RNAi is a critical determinant of centromere evolution in closely related fungi.</title>
        <authorList>
            <person name="Yadav V."/>
            <person name="Sun S."/>
            <person name="Billmyre R.B."/>
            <person name="Thimmappa B.C."/>
            <person name="Shea T."/>
            <person name="Lintner R."/>
            <person name="Bakkeren G."/>
            <person name="Cuomo C.A."/>
            <person name="Heitman J."/>
            <person name="Sanyal K."/>
        </authorList>
    </citation>
    <scope>NUCLEOTIDE SEQUENCE [LARGE SCALE GENOMIC DNA]</scope>
    <source>
        <strain evidence="2 3">R265</strain>
    </source>
</reference>
<organism evidence="2 3">
    <name type="scientific">Cryptococcus deuterogattii (strain R265)</name>
    <name type="common">Cryptococcus gattii VGII (strain R265)</name>
    <dbReference type="NCBI Taxonomy" id="294750"/>
    <lineage>
        <taxon>Eukaryota</taxon>
        <taxon>Fungi</taxon>
        <taxon>Dikarya</taxon>
        <taxon>Basidiomycota</taxon>
        <taxon>Agaricomycotina</taxon>
        <taxon>Tremellomycetes</taxon>
        <taxon>Tremellales</taxon>
        <taxon>Cryptococcaceae</taxon>
        <taxon>Cryptococcus</taxon>
        <taxon>Cryptococcus gattii species complex</taxon>
    </lineage>
</organism>
<dbReference type="OrthoDB" id="10379707at2759"/>